<keyword evidence="2" id="KW-1185">Reference proteome</keyword>
<gene>
    <name evidence="1" type="ORF">WJX72_012044</name>
</gene>
<sequence length="391" mass="43779">MWLTNLLQDLSKSGMLPETVEDRLRRAEFRIQDEQHERMARLLKQMSKKGPSGDLEKKVTKLRERRALAKSKEEAEKRQAAAVEVKAFLKAKLQEATHGVPAEQAVGAQMAVLQRLTELSWDSVVATAPTSSMREVELRRWVAQHGCCGAFVDMLHMLGAPGQRSVTRGDDSPGITAFDSAEGLLAHWRTCLPLENRETEPSPEAEASAANLLWQVHDNTSCAWPHELPQRLIPLPPGQCRRLAAGDAPAAVTGQLLPPHNQPPSWLELLTRMYDEEGQYGHSGLPVDTVLRKVHEDLECQRTEEVMEMLRSTNGDKGTGSGQLLATLASPITYYNLRVFRGIHDLEDEGKDCRIFQQAGKTHRSWNSDCDPWLAALQLRHIRYRGSLYCG</sequence>
<accession>A0AAW1P798</accession>
<dbReference type="EMBL" id="JALJOR010000011">
    <property type="protein sequence ID" value="KAK9809246.1"/>
    <property type="molecule type" value="Genomic_DNA"/>
</dbReference>
<reference evidence="1 2" key="1">
    <citation type="journal article" date="2024" name="Nat. Commun.">
        <title>Phylogenomics reveals the evolutionary origins of lichenization in chlorophyte algae.</title>
        <authorList>
            <person name="Puginier C."/>
            <person name="Libourel C."/>
            <person name="Otte J."/>
            <person name="Skaloud P."/>
            <person name="Haon M."/>
            <person name="Grisel S."/>
            <person name="Petersen M."/>
            <person name="Berrin J.G."/>
            <person name="Delaux P.M."/>
            <person name="Dal Grande F."/>
            <person name="Keller J."/>
        </authorList>
    </citation>
    <scope>NUCLEOTIDE SEQUENCE [LARGE SCALE GENOMIC DNA]</scope>
    <source>
        <strain evidence="1 2">SAG 2043</strain>
    </source>
</reference>
<organism evidence="1 2">
    <name type="scientific">[Myrmecia] bisecta</name>
    <dbReference type="NCBI Taxonomy" id="41462"/>
    <lineage>
        <taxon>Eukaryota</taxon>
        <taxon>Viridiplantae</taxon>
        <taxon>Chlorophyta</taxon>
        <taxon>core chlorophytes</taxon>
        <taxon>Trebouxiophyceae</taxon>
        <taxon>Trebouxiales</taxon>
        <taxon>Trebouxiaceae</taxon>
        <taxon>Myrmecia</taxon>
    </lineage>
</organism>
<dbReference type="Proteomes" id="UP001489004">
    <property type="component" value="Unassembled WGS sequence"/>
</dbReference>
<name>A0AAW1P798_9CHLO</name>
<dbReference type="AlphaFoldDB" id="A0AAW1P798"/>
<evidence type="ECO:0000313" key="2">
    <source>
        <dbReference type="Proteomes" id="UP001489004"/>
    </source>
</evidence>
<comment type="caution">
    <text evidence="1">The sequence shown here is derived from an EMBL/GenBank/DDBJ whole genome shotgun (WGS) entry which is preliminary data.</text>
</comment>
<evidence type="ECO:0000313" key="1">
    <source>
        <dbReference type="EMBL" id="KAK9809246.1"/>
    </source>
</evidence>
<proteinExistence type="predicted"/>
<protein>
    <submittedName>
        <fullName evidence="1">Uncharacterized protein</fullName>
    </submittedName>
</protein>